<feature type="domain" description="LepB N-terminal" evidence="2">
    <location>
        <begin position="126"/>
        <end position="305"/>
    </location>
</feature>
<accession>A0A0W0ZIP1</accession>
<dbReference type="InterPro" id="IPR040519">
    <property type="entry name" value="LepB_N"/>
</dbReference>
<dbReference type="EMBL" id="LNYY01000019">
    <property type="protein sequence ID" value="KTD69085.1"/>
    <property type="molecule type" value="Genomic_DNA"/>
</dbReference>
<evidence type="ECO:0000313" key="4">
    <source>
        <dbReference type="Proteomes" id="UP000054926"/>
    </source>
</evidence>
<dbReference type="Proteomes" id="UP000054926">
    <property type="component" value="Unassembled WGS sequence"/>
</dbReference>
<dbReference type="Pfam" id="PF18640">
    <property type="entry name" value="LepB_N"/>
    <property type="match status" value="1"/>
</dbReference>
<keyword evidence="4" id="KW-1185">Reference proteome</keyword>
<proteinExistence type="predicted"/>
<name>A0A0W0ZIP1_9GAMM</name>
<dbReference type="AlphaFoldDB" id="A0A0W0ZIP1"/>
<feature type="domain" description="LepB GAP" evidence="1">
    <location>
        <begin position="334"/>
        <end position="496"/>
    </location>
</feature>
<evidence type="ECO:0000259" key="2">
    <source>
        <dbReference type="Pfam" id="PF18640"/>
    </source>
</evidence>
<dbReference type="Gene3D" id="1.20.120.1700">
    <property type="match status" value="2"/>
</dbReference>
<comment type="caution">
    <text evidence="3">The sequence shown here is derived from an EMBL/GenBank/DDBJ whole genome shotgun (WGS) entry which is preliminary data.</text>
</comment>
<dbReference type="PATRIC" id="fig|947033.5.peg.2380"/>
<protein>
    <submittedName>
        <fullName evidence="3">Putative effector protein B</fullName>
    </submittedName>
</protein>
<evidence type="ECO:0000259" key="1">
    <source>
        <dbReference type="Pfam" id="PF18172"/>
    </source>
</evidence>
<gene>
    <name evidence="3" type="ORF">Lste_2243</name>
</gene>
<dbReference type="RefSeq" id="WP_058511040.1">
    <property type="nucleotide sequence ID" value="NZ_LNYY01000019.1"/>
</dbReference>
<reference evidence="3 4" key="1">
    <citation type="submission" date="2015-11" db="EMBL/GenBank/DDBJ databases">
        <title>Genomic analysis of 38 Legionella species identifies large and diverse effector repertoires.</title>
        <authorList>
            <person name="Burstein D."/>
            <person name="Amaro F."/>
            <person name="Zusman T."/>
            <person name="Lifshitz Z."/>
            <person name="Cohen O."/>
            <person name="Gilbert J.A."/>
            <person name="Pupko T."/>
            <person name="Shuman H.A."/>
            <person name="Segal G."/>
        </authorList>
    </citation>
    <scope>NUCLEOTIDE SEQUENCE [LARGE SCALE GENOMIC DNA]</scope>
    <source>
        <strain evidence="3 4">IMVS3376</strain>
    </source>
</reference>
<dbReference type="Pfam" id="PF18172">
    <property type="entry name" value="LepB_GAP_N"/>
    <property type="match status" value="1"/>
</dbReference>
<sequence length="542" mass="61921">MIIYKDEVLIKFKDKHGGKNQSEVDGFYHDPAGVSYFIKKPKDLKELFTELFAGLLLQEFMRRQLIDKIYHPSFICAQLIRFEDGSYGLIQPMVLFKELYKIIGTGYSDGSDRDPLAEMLYGPDSYIALTQLQHYYGLAITLMYSLLFGDHSVHSGNVVCLDVASAVEMLFIQFARIDWGAAFRNYGYKKNNDNLLHPLEYQGLFNPKGYTKGYFLNYKKIKGLFPAIAEQASLLQKRVNESLLVEMVHCVLRQLPVDLIDAKTKKELAQYLGIASFADINFGEDNHQFAHDFVDILSTRLKKMTTLQDFPGAVADSSSPQAVYIESMPTVIGLPINSVILFDQQMNIWLDIFSAADERSAFDFNGIDCAQLAKQYNFFMDILLCQAEQLDQLCDNGNGGMRTVSYSPSRSLRTLFTLEADLKPYFSHTEQRVSCKNTYWQHVETALTASFNAVVTIKVLQNTQNTITLAKGAAIHFLFDALKIYLHDFNRAYHLFLKELHIPLEKENRLLFFSRNSAEHFATRDINQSSDWEVVHGKKINQ</sequence>
<organism evidence="3 4">
    <name type="scientific">Legionella steelei</name>
    <dbReference type="NCBI Taxonomy" id="947033"/>
    <lineage>
        <taxon>Bacteria</taxon>
        <taxon>Pseudomonadati</taxon>
        <taxon>Pseudomonadota</taxon>
        <taxon>Gammaproteobacteria</taxon>
        <taxon>Legionellales</taxon>
        <taxon>Legionellaceae</taxon>
        <taxon>Legionella</taxon>
    </lineage>
</organism>
<dbReference type="InterPro" id="IPR041585">
    <property type="entry name" value="LepB_GAP_N"/>
</dbReference>
<dbReference type="STRING" id="947033.Lste_2243"/>
<evidence type="ECO:0000313" key="3">
    <source>
        <dbReference type="EMBL" id="KTD69085.1"/>
    </source>
</evidence>